<dbReference type="Gene3D" id="3.80.10.10">
    <property type="entry name" value="Ribonuclease Inhibitor"/>
    <property type="match status" value="1"/>
</dbReference>
<organism evidence="2 3">
    <name type="scientific">Mycena indigotica</name>
    <dbReference type="NCBI Taxonomy" id="2126181"/>
    <lineage>
        <taxon>Eukaryota</taxon>
        <taxon>Fungi</taxon>
        <taxon>Dikarya</taxon>
        <taxon>Basidiomycota</taxon>
        <taxon>Agaricomycotina</taxon>
        <taxon>Agaricomycetes</taxon>
        <taxon>Agaricomycetidae</taxon>
        <taxon>Agaricales</taxon>
        <taxon>Marasmiineae</taxon>
        <taxon>Mycenaceae</taxon>
        <taxon>Mycena</taxon>
    </lineage>
</organism>
<dbReference type="GeneID" id="59341087"/>
<dbReference type="InterPro" id="IPR032675">
    <property type="entry name" value="LRR_dom_sf"/>
</dbReference>
<dbReference type="OrthoDB" id="2990128at2759"/>
<accession>A0A8H6WIT3</accession>
<dbReference type="EMBL" id="JACAZF010000001">
    <property type="protein sequence ID" value="KAF7316458.1"/>
    <property type="molecule type" value="Genomic_DNA"/>
</dbReference>
<proteinExistence type="predicted"/>
<name>A0A8H6WIT3_9AGAR</name>
<dbReference type="Proteomes" id="UP000636479">
    <property type="component" value="Unassembled WGS sequence"/>
</dbReference>
<evidence type="ECO:0000313" key="2">
    <source>
        <dbReference type="EMBL" id="KAF7316458.1"/>
    </source>
</evidence>
<keyword evidence="3" id="KW-1185">Reference proteome</keyword>
<evidence type="ECO:0000313" key="3">
    <source>
        <dbReference type="Proteomes" id="UP000636479"/>
    </source>
</evidence>
<evidence type="ECO:0000259" key="1">
    <source>
        <dbReference type="PROSITE" id="PS50181"/>
    </source>
</evidence>
<dbReference type="SUPFAM" id="SSF52047">
    <property type="entry name" value="RNI-like"/>
    <property type="match status" value="1"/>
</dbReference>
<dbReference type="PROSITE" id="PS50181">
    <property type="entry name" value="FBOX"/>
    <property type="match status" value="1"/>
</dbReference>
<feature type="domain" description="F-box" evidence="1">
    <location>
        <begin position="1"/>
        <end position="50"/>
    </location>
</feature>
<protein>
    <recommendedName>
        <fullName evidence="1">F-box domain-containing protein</fullName>
    </recommendedName>
</protein>
<dbReference type="RefSeq" id="XP_037226481.1">
    <property type="nucleotide sequence ID" value="XM_037358571.1"/>
</dbReference>
<comment type="caution">
    <text evidence="2">The sequence shown here is derived from an EMBL/GenBank/DDBJ whole genome shotgun (WGS) entry which is preliminary data.</text>
</comment>
<reference evidence="2" key="1">
    <citation type="submission" date="2020-05" db="EMBL/GenBank/DDBJ databases">
        <title>Mycena genomes resolve the evolution of fungal bioluminescence.</title>
        <authorList>
            <person name="Tsai I.J."/>
        </authorList>
    </citation>
    <scope>NUCLEOTIDE SEQUENCE</scope>
    <source>
        <strain evidence="2">171206Taipei</strain>
    </source>
</reference>
<dbReference type="CDD" id="cd09917">
    <property type="entry name" value="F-box_SF"/>
    <property type="match status" value="1"/>
</dbReference>
<dbReference type="AlphaFoldDB" id="A0A8H6WIT3"/>
<sequence length="381" mass="42855">MADSLPLELLDRVFDHLGVTNYYGRRSIARSGLVCKSWGVASRYQLFRDVTLNERNMISFLSVTSKSSFPIPGVIRSLELASGREDRALSMNIPRLGALPLITTLRVTMNERVFAKNLPLLKELFPGVLNLTLLNSDLSLATILTAADSFEKLKSLTLSWVYIPNHELPTVNNAHPNWSSLFVDLVSHPRPEKKDRSQEIYNSDPPPVITTSEHLFAALLKLKSPPDLTALSVRAYDPSKGAEFGAFLKKHGNQLQRLTIETERHDFEHLPALTFCTALRELKVVFNFHGHTPMSQKILKTLQNVVARSLKTITFVDLYGAPTRVSDENKWSDIDELLSQDEVFVSLELFMFKTSNESVGNQVASEMQLCTKRGIFRVEGL</sequence>
<dbReference type="InterPro" id="IPR001810">
    <property type="entry name" value="F-box_dom"/>
</dbReference>
<gene>
    <name evidence="2" type="ORF">MIND_00164800</name>
</gene>